<dbReference type="GO" id="GO:0006282">
    <property type="term" value="P:regulation of DNA repair"/>
    <property type="evidence" value="ECO:0007669"/>
    <property type="project" value="UniProtKB-UniRule"/>
</dbReference>
<evidence type="ECO:0000259" key="8">
    <source>
        <dbReference type="Pfam" id="PF21982"/>
    </source>
</evidence>
<evidence type="ECO:0000259" key="7">
    <source>
        <dbReference type="Pfam" id="PF21981"/>
    </source>
</evidence>
<dbReference type="Pfam" id="PF21981">
    <property type="entry name" value="RecX_HTH3"/>
    <property type="match status" value="1"/>
</dbReference>
<sequence length="207" mass="24401">MARVTSIEFQKKNKDRVNLYVDGAYLMSMYAEMVYKYNISLNSEIDQESLTEIIKADDYEKAKNKALNYISRLERSEKKVRDKLEDEFDQEIIDMVIEFLKKYSFVDDDRFAARIVNNSMKFKRVGKNRIKQDLYIKGIDSAMIDKTLSDINQDEELENAIYLAEKRLAKIKSDDKKVLRTKLYQHLSYKGFGYDTINSAIRHVLDI</sequence>
<organism evidence="9 10">
    <name type="scientific">Peptostreptococcus stomatis DSM 17678</name>
    <dbReference type="NCBI Taxonomy" id="596315"/>
    <lineage>
        <taxon>Bacteria</taxon>
        <taxon>Bacillati</taxon>
        <taxon>Bacillota</taxon>
        <taxon>Clostridia</taxon>
        <taxon>Peptostreptococcales</taxon>
        <taxon>Peptostreptococcaceae</taxon>
        <taxon>Peptostreptococcus</taxon>
    </lineage>
</organism>
<name>E0E0W9_9FIRM</name>
<dbReference type="Pfam" id="PF21982">
    <property type="entry name" value="RecX_HTH1"/>
    <property type="match status" value="1"/>
</dbReference>
<feature type="domain" description="RecX third three-helical" evidence="7">
    <location>
        <begin position="154"/>
        <end position="201"/>
    </location>
</feature>
<dbReference type="InterPro" id="IPR053924">
    <property type="entry name" value="RecX_HTH_2nd"/>
</dbReference>
<evidence type="ECO:0000313" key="9">
    <source>
        <dbReference type="EMBL" id="EFM65492.1"/>
    </source>
</evidence>
<dbReference type="AlphaFoldDB" id="E0E0W9"/>
<comment type="similarity">
    <text evidence="2 5">Belongs to the RecX family.</text>
</comment>
<dbReference type="STRING" id="596315.HMPREF0634_0817"/>
<protein>
    <recommendedName>
        <fullName evidence="3 5">Regulatory protein RecX</fullName>
    </recommendedName>
</protein>
<dbReference type="InterPro" id="IPR003783">
    <property type="entry name" value="Regulatory_RecX"/>
</dbReference>
<evidence type="ECO:0000256" key="4">
    <source>
        <dbReference type="ARBA" id="ARBA00022490"/>
    </source>
</evidence>
<dbReference type="InterPro" id="IPR053925">
    <property type="entry name" value="RecX_HTH_3rd"/>
</dbReference>
<dbReference type="GeneID" id="84799787"/>
<comment type="subcellular location">
    <subcellularLocation>
        <location evidence="1 5">Cytoplasm</location>
    </subcellularLocation>
</comment>
<dbReference type="Pfam" id="PF02631">
    <property type="entry name" value="RecX_HTH2"/>
    <property type="match status" value="1"/>
</dbReference>
<keyword evidence="4 5" id="KW-0963">Cytoplasm</keyword>
<feature type="domain" description="RecX second three-helical" evidence="6">
    <location>
        <begin position="107"/>
        <end position="148"/>
    </location>
</feature>
<dbReference type="RefSeq" id="WP_007787894.1">
    <property type="nucleotide sequence ID" value="NZ_ADGQ01000001.1"/>
</dbReference>
<dbReference type="OrthoDB" id="5421057at2"/>
<comment type="function">
    <text evidence="5">Modulates RecA activity.</text>
</comment>
<dbReference type="PANTHER" id="PTHR33602:SF1">
    <property type="entry name" value="REGULATORY PROTEIN RECX FAMILY PROTEIN"/>
    <property type="match status" value="1"/>
</dbReference>
<keyword evidence="10" id="KW-1185">Reference proteome</keyword>
<proteinExistence type="inferred from homology"/>
<feature type="domain" description="RecX first three-helical" evidence="8">
    <location>
        <begin position="62"/>
        <end position="100"/>
    </location>
</feature>
<dbReference type="NCBIfam" id="NF001058">
    <property type="entry name" value="PRK00117.4-1"/>
    <property type="match status" value="1"/>
</dbReference>
<dbReference type="eggNOG" id="COG2137">
    <property type="taxonomic scope" value="Bacteria"/>
</dbReference>
<evidence type="ECO:0000256" key="3">
    <source>
        <dbReference type="ARBA" id="ARBA00018111"/>
    </source>
</evidence>
<dbReference type="Gene3D" id="1.10.10.10">
    <property type="entry name" value="Winged helix-like DNA-binding domain superfamily/Winged helix DNA-binding domain"/>
    <property type="match status" value="3"/>
</dbReference>
<dbReference type="PANTHER" id="PTHR33602">
    <property type="entry name" value="REGULATORY PROTEIN RECX FAMILY PROTEIN"/>
    <property type="match status" value="1"/>
</dbReference>
<evidence type="ECO:0000313" key="10">
    <source>
        <dbReference type="Proteomes" id="UP000003244"/>
    </source>
</evidence>
<reference evidence="9 10" key="1">
    <citation type="submission" date="2010-08" db="EMBL/GenBank/DDBJ databases">
        <authorList>
            <person name="Harkins D.M."/>
            <person name="Madupu R."/>
            <person name="Durkin A.S."/>
            <person name="Torralba M."/>
            <person name="Methe B."/>
            <person name="Sutton G.G."/>
            <person name="Nelson K.E."/>
        </authorList>
    </citation>
    <scope>NUCLEOTIDE SEQUENCE [LARGE SCALE GENOMIC DNA]</scope>
    <source>
        <strain evidence="9 10">DSM 17678</strain>
    </source>
</reference>
<dbReference type="InterPro" id="IPR053926">
    <property type="entry name" value="RecX_HTH_1st"/>
</dbReference>
<dbReference type="Proteomes" id="UP000003244">
    <property type="component" value="Unassembled WGS sequence"/>
</dbReference>
<dbReference type="GO" id="GO:0005737">
    <property type="term" value="C:cytoplasm"/>
    <property type="evidence" value="ECO:0007669"/>
    <property type="project" value="UniProtKB-SubCell"/>
</dbReference>
<dbReference type="InterPro" id="IPR036388">
    <property type="entry name" value="WH-like_DNA-bd_sf"/>
</dbReference>
<dbReference type="HAMAP" id="MF_01114">
    <property type="entry name" value="RecX"/>
    <property type="match status" value="1"/>
</dbReference>
<dbReference type="EMBL" id="ADGQ01000001">
    <property type="protein sequence ID" value="EFM65492.1"/>
    <property type="molecule type" value="Genomic_DNA"/>
</dbReference>
<accession>E0E0W9</accession>
<comment type="caution">
    <text evidence="9">The sequence shown here is derived from an EMBL/GenBank/DDBJ whole genome shotgun (WGS) entry which is preliminary data.</text>
</comment>
<evidence type="ECO:0000256" key="2">
    <source>
        <dbReference type="ARBA" id="ARBA00009695"/>
    </source>
</evidence>
<evidence type="ECO:0000256" key="1">
    <source>
        <dbReference type="ARBA" id="ARBA00004496"/>
    </source>
</evidence>
<evidence type="ECO:0000256" key="5">
    <source>
        <dbReference type="HAMAP-Rule" id="MF_01114"/>
    </source>
</evidence>
<evidence type="ECO:0000259" key="6">
    <source>
        <dbReference type="Pfam" id="PF02631"/>
    </source>
</evidence>
<gene>
    <name evidence="5 9" type="primary">recX</name>
    <name evidence="9" type="ORF">HMPREF0634_0817</name>
</gene>